<comment type="similarity">
    <text evidence="2">Belongs to the CPA3 antiporters (TC 2.A.63) subunit G family.</text>
</comment>
<comment type="caution">
    <text evidence="5">The sequence shown here is derived from an EMBL/GenBank/DDBJ whole genome shotgun (WGS) entry which is preliminary data.</text>
</comment>
<dbReference type="EMBL" id="JAFELM010000042">
    <property type="protein sequence ID" value="MBM6619213.1"/>
    <property type="molecule type" value="Genomic_DNA"/>
</dbReference>
<feature type="transmembrane region" description="Helical" evidence="4">
    <location>
        <begin position="12"/>
        <end position="36"/>
    </location>
</feature>
<dbReference type="Proteomes" id="UP001518925">
    <property type="component" value="Unassembled WGS sequence"/>
</dbReference>
<evidence type="ECO:0000256" key="3">
    <source>
        <dbReference type="ARBA" id="ARBA00022449"/>
    </source>
</evidence>
<organism evidence="5 6">
    <name type="scientific">Bacillus suaedaesalsae</name>
    <dbReference type="NCBI Taxonomy" id="2810349"/>
    <lineage>
        <taxon>Bacteria</taxon>
        <taxon>Bacillati</taxon>
        <taxon>Bacillota</taxon>
        <taxon>Bacilli</taxon>
        <taxon>Bacillales</taxon>
        <taxon>Bacillaceae</taxon>
        <taxon>Bacillus</taxon>
    </lineage>
</organism>
<dbReference type="PANTHER" id="PTHR34703:SF1">
    <property type="entry name" value="ANTIPORTER SUBUNIT MNHG2-RELATED"/>
    <property type="match status" value="1"/>
</dbReference>
<feature type="transmembrane region" description="Helical" evidence="4">
    <location>
        <begin position="73"/>
        <end position="94"/>
    </location>
</feature>
<proteinExistence type="inferred from homology"/>
<dbReference type="NCBIfam" id="TIGR01300">
    <property type="entry name" value="CPA3_mnhG_phaG"/>
    <property type="match status" value="1"/>
</dbReference>
<comment type="subcellular location">
    <subcellularLocation>
        <location evidence="1">Membrane</location>
        <topology evidence="1">Multi-pass membrane protein</topology>
    </subcellularLocation>
</comment>
<dbReference type="PANTHER" id="PTHR34703">
    <property type="entry name" value="ANTIPORTER SUBUNIT MNHG2-RELATED"/>
    <property type="match status" value="1"/>
</dbReference>
<protein>
    <submittedName>
        <fullName evidence="5">Na+/H+ antiporter subunit G</fullName>
    </submittedName>
</protein>
<evidence type="ECO:0000256" key="4">
    <source>
        <dbReference type="SAM" id="Phobius"/>
    </source>
</evidence>
<evidence type="ECO:0000256" key="2">
    <source>
        <dbReference type="ARBA" id="ARBA00008404"/>
    </source>
</evidence>
<name>A0ABS2DNR6_9BACI</name>
<keyword evidence="3" id="KW-0050">Antiport</keyword>
<keyword evidence="3" id="KW-0813">Transport</keyword>
<evidence type="ECO:0000313" key="6">
    <source>
        <dbReference type="Proteomes" id="UP001518925"/>
    </source>
</evidence>
<dbReference type="Pfam" id="PF03334">
    <property type="entry name" value="PhaG_MnhG_YufB"/>
    <property type="match status" value="1"/>
</dbReference>
<keyword evidence="4" id="KW-0812">Transmembrane</keyword>
<feature type="transmembrane region" description="Helical" evidence="4">
    <location>
        <begin position="48"/>
        <end position="67"/>
    </location>
</feature>
<evidence type="ECO:0000256" key="1">
    <source>
        <dbReference type="ARBA" id="ARBA00004141"/>
    </source>
</evidence>
<evidence type="ECO:0000313" key="5">
    <source>
        <dbReference type="EMBL" id="MBM6619213.1"/>
    </source>
</evidence>
<dbReference type="RefSeq" id="WP_204204573.1">
    <property type="nucleotide sequence ID" value="NZ_JAFELM010000042.1"/>
</dbReference>
<sequence>MIEINISPVMSILVSLFLLFGTFFIFSSSIGLIRLPDVFTRSHAASKGATLGISSILLGTFIYFLYFEKELSSSLILGIIFIFLTLPVSGHMLARAAYNSGIPLWEKSVKNELEQAIEKKKKEMDNAN</sequence>
<dbReference type="NCBIfam" id="NF009314">
    <property type="entry name" value="PRK12674.1-2"/>
    <property type="match status" value="1"/>
</dbReference>
<keyword evidence="4" id="KW-1133">Transmembrane helix</keyword>
<keyword evidence="4" id="KW-0472">Membrane</keyword>
<accession>A0ABS2DNR6</accession>
<dbReference type="InterPro" id="IPR005133">
    <property type="entry name" value="PhaG_MnhG_YufB"/>
</dbReference>
<gene>
    <name evidence="5" type="ORF">JR050_16245</name>
</gene>
<reference evidence="5 6" key="1">
    <citation type="submission" date="2021-02" db="EMBL/GenBank/DDBJ databases">
        <title>Bacillus sp. RD4P76, an endophyte from a halophyte.</title>
        <authorList>
            <person name="Sun J.-Q."/>
        </authorList>
    </citation>
    <scope>NUCLEOTIDE SEQUENCE [LARGE SCALE GENOMIC DNA]</scope>
    <source>
        <strain evidence="5 6">RD4P76</strain>
    </source>
</reference>
<keyword evidence="6" id="KW-1185">Reference proteome</keyword>